<organism evidence="4 5">
    <name type="scientific">Pectinatus brassicae</name>
    <dbReference type="NCBI Taxonomy" id="862415"/>
    <lineage>
        <taxon>Bacteria</taxon>
        <taxon>Bacillati</taxon>
        <taxon>Bacillota</taxon>
        <taxon>Negativicutes</taxon>
        <taxon>Selenomonadales</taxon>
        <taxon>Selenomonadaceae</taxon>
        <taxon>Pectinatus</taxon>
    </lineage>
</organism>
<evidence type="ECO:0008006" key="6">
    <source>
        <dbReference type="Google" id="ProtNLM"/>
    </source>
</evidence>
<dbReference type="Pfam" id="PF24879">
    <property type="entry name" value="DUF7737"/>
    <property type="match status" value="1"/>
</dbReference>
<gene>
    <name evidence="4" type="ORF">HNR32_002221</name>
</gene>
<accession>A0A840UW54</accession>
<feature type="domain" description="DUF5724" evidence="2">
    <location>
        <begin position="31"/>
        <end position="1218"/>
    </location>
</feature>
<dbReference type="InterPro" id="IPR056639">
    <property type="entry name" value="DUF7737"/>
</dbReference>
<comment type="caution">
    <text evidence="4">The sequence shown here is derived from an EMBL/GenBank/DDBJ whole genome shotgun (WGS) entry which is preliminary data.</text>
</comment>
<feature type="domain" description="DUF4132" evidence="1">
    <location>
        <begin position="1258"/>
        <end position="1430"/>
    </location>
</feature>
<dbReference type="Proteomes" id="UP000559117">
    <property type="component" value="Unassembled WGS sequence"/>
</dbReference>
<name>A0A840UW54_9FIRM</name>
<evidence type="ECO:0000259" key="1">
    <source>
        <dbReference type="Pfam" id="PF13569"/>
    </source>
</evidence>
<dbReference type="EMBL" id="JACHFH010000032">
    <property type="protein sequence ID" value="MBB5337064.1"/>
    <property type="molecule type" value="Genomic_DNA"/>
</dbReference>
<dbReference type="InterPro" id="IPR043782">
    <property type="entry name" value="DUF5724"/>
</dbReference>
<sequence length="1622" mass="190490">MEEKTSYYTYEKEQTNLLLEMAKKESINLYDRLLAIQNRYIGDYKERERLQALRKQELNNAPKTKEELLENEIIRFFYSQLNDYYKNIYCKAIDLMATRVLFERYGDVRAYRPQSIYNEFEKLCGFVQKLLLLQNMTFDPADYLQGKKYFDEYNERIAGGVFWAAALSLEDADELNTYISHMLYDNENLLNFSQTLIFGMLASTSVKAQDMVMDLLKTAQTAEGLRQSIVSKIDFAEISVFKRFLQYIVEENLIRFSSVKQSFMYFTGLSMDISDKNLARLPQKIYECLVEDKQQEYLASESAFDFYIALYTMSLDNLDNTLQFINENIRNYPFYKQVVCADFMERCNTYMDVRTISDLISMEMEDNLTLSIAMLDITVRKLYFNNDNDKLYYLITAAQCLDNAGKKPPKTYHLMDKEITREIYYNRIIEKQIDLADSMQDHYDFGYRHVDKLEYGHGFKNMQVPYVKEKALQLLSSNLGDIRQFAFKKLQADDVVLQAEEYQQIAAYFKSRRNDLRKYLSKLFLQAEPQIVLSCAENLINDKKKECRHGGLVLLLDNKERLEKLPQYTGVIEQAQAMQKDSVTADYISQIIDKDSKEKKQQLLNFYDEDYEPQIGELSYQQENIDSFIKLDEAAYIDIVKKIIAIHESLVGRECQYENYDGTKEWYKFGIDYRCRHICHRKSRDYDKNDYKEYLFYEEFLSLADKINDDILPLYIYYSDVIEEVYNSYNNKTLISRFDYLSTVGYFPEFKKFRQFLQEMDKGQRSTHWESVMAVFDIVRLYKNEQGKYNNKKDNDFYIDLYQYMLMLDEKAAEDKYKSSDIDIMLRYKVVNKENLDGERIKDIFNIVMHAEKMNKAPVNCIELIALQAFIKNNLIKEDYIYKLLMDTEVKKERGYFQESNSSRLINEISRLIRRQEADKLITEIYDKVIDVMLKVELERTETETEYSAVLHKANIFNGMEIFLKAIYKMADTPFVRGYIWGDNGRKGMFSHIIYYAKPNDSDTQEKFAELVKKYKITRKKLLEATMYNLDFIDFTEKCLKFKGLRKAAYYFKAHMNEGLSKADAVKVHRYTDIDFADLNAGQMDIDWFKDSYKELGTKKFAELYDCAKYISSGGNHKRAQYFADAVRGKLKESEVLARINDKRNQEMVLAYGLLPLRGSNKKKSALKRYERLQAFIKESRQFGAQRRATELSKATIALSNLARTYGYNDVNRFMWAMEIELLNSKEQFFIPKQIDEITVALSLENPSKPEIIVEKNGKQLKNIPAKYKKNAYILELNELKKSLKEQFMRARRSLEDCMINEDILTSEEITALEKHPIIGSMLKLLLFKYKDKIGFIKADIMYTLTDEVIIPQDAQLTLAHPADLNEVGQWPLWQKKILADGIIQPFKQVFRELYMMTAEEKEQNGYTERFSGYQIEGRKALGILKSRNWIVNDSEGFEKINHKQNLRIDLYSYADWFMPSEIESPSLERVVFVDNKTGKSKDMQELSPILFSETMRDLDLVVSVAYVGGIDVQLNHSTLAMRKSILEYNLQLFKLDNYSIDGHHMMIDGHYGRYNIHLGSGVIHKEGSGMLPVFPVHSQHRGHIFLPFVDEDPKTAELISKVLLLANDKKIKDPEILKFLG</sequence>
<evidence type="ECO:0000313" key="5">
    <source>
        <dbReference type="Proteomes" id="UP000559117"/>
    </source>
</evidence>
<proteinExistence type="predicted"/>
<dbReference type="Pfam" id="PF13569">
    <property type="entry name" value="DUF4132"/>
    <property type="match status" value="1"/>
</dbReference>
<evidence type="ECO:0000259" key="2">
    <source>
        <dbReference type="Pfam" id="PF18991"/>
    </source>
</evidence>
<reference evidence="4 5" key="1">
    <citation type="submission" date="2020-08" db="EMBL/GenBank/DDBJ databases">
        <title>Genomic Encyclopedia of Type Strains, Phase IV (KMG-IV): sequencing the most valuable type-strain genomes for metagenomic binning, comparative biology and taxonomic classification.</title>
        <authorList>
            <person name="Goeker M."/>
        </authorList>
    </citation>
    <scope>NUCLEOTIDE SEQUENCE [LARGE SCALE GENOMIC DNA]</scope>
    <source>
        <strain evidence="4 5">DSM 24661</strain>
    </source>
</reference>
<evidence type="ECO:0000313" key="4">
    <source>
        <dbReference type="EMBL" id="MBB5337064.1"/>
    </source>
</evidence>
<dbReference type="InterPro" id="IPR025406">
    <property type="entry name" value="DUF4132"/>
</dbReference>
<evidence type="ECO:0000259" key="3">
    <source>
        <dbReference type="Pfam" id="PF24879"/>
    </source>
</evidence>
<dbReference type="RefSeq" id="WP_183862578.1">
    <property type="nucleotide sequence ID" value="NZ_JACHFH010000032.1"/>
</dbReference>
<protein>
    <recommendedName>
        <fullName evidence="6">DUF4132 domain-containing protein</fullName>
    </recommendedName>
</protein>
<feature type="domain" description="DUF7737" evidence="3">
    <location>
        <begin position="1521"/>
        <end position="1619"/>
    </location>
</feature>
<keyword evidence="5" id="KW-1185">Reference proteome</keyword>
<dbReference type="Pfam" id="PF18991">
    <property type="entry name" value="DUF5724"/>
    <property type="match status" value="1"/>
</dbReference>